<dbReference type="Proteomes" id="UP000636800">
    <property type="component" value="Chromosome 10"/>
</dbReference>
<evidence type="ECO:0000256" key="4">
    <source>
        <dbReference type="ARBA" id="ARBA00022989"/>
    </source>
</evidence>
<dbReference type="GO" id="GO:0005794">
    <property type="term" value="C:Golgi apparatus"/>
    <property type="evidence" value="ECO:0007669"/>
    <property type="project" value="TreeGrafter"/>
</dbReference>
<proteinExistence type="predicted"/>
<sequence>MAEIKDLKITTDSRPVILFEKFGFTPRGFVDIAVSDVSFSSSVPLPDPSLLGFFLLSDENLIQAIYQSQQEVPNPNPNPNSNPNIDPSCVLSSSYVRPLFTFRDLSQPPPNSYNHSFRITQPDEYSLYFANCAIESKVTMSVHTEMYNARPDGSRDYLSVGWILVPSIYFLFAIVYAVFLGVWIYFSLWKNRLSAHRIHQIMAGLLFAKVLNLICAAEDQHYIRVTGTPHGWDVLFYLFQFLKGVLLFTVIVLIGTGWSFLKPFLQEREKKVLMIVIPLQVVANIASIVIGETGPFIQDWVTWNQVFLLIDIICCCAIVFPIVWSIRTLRETSKTDGKAARNLAKLTLFRQFYIVLIGYLYFTRIVVYALKTIASYKYRHVTS</sequence>
<reference evidence="9 10" key="1">
    <citation type="journal article" date="2020" name="Nat. Food">
        <title>A phased Vanilla planifolia genome enables genetic improvement of flavour and production.</title>
        <authorList>
            <person name="Hasing T."/>
            <person name="Tang H."/>
            <person name="Brym M."/>
            <person name="Khazi F."/>
            <person name="Huang T."/>
            <person name="Chambers A.H."/>
        </authorList>
    </citation>
    <scope>NUCLEOTIDE SEQUENCE [LARGE SCALE GENOMIC DNA]</scope>
    <source>
        <tissue evidence="9">Leaf</tissue>
    </source>
</reference>
<gene>
    <name evidence="9" type="ORF">HPP92_019348</name>
</gene>
<dbReference type="PANTHER" id="PTHR21229:SF2">
    <property type="entry name" value="RE59932P"/>
    <property type="match status" value="1"/>
</dbReference>
<feature type="transmembrane region" description="Helical" evidence="6">
    <location>
        <begin position="272"/>
        <end position="291"/>
    </location>
</feature>
<organism evidence="9 10">
    <name type="scientific">Vanilla planifolia</name>
    <name type="common">Vanilla</name>
    <dbReference type="NCBI Taxonomy" id="51239"/>
    <lineage>
        <taxon>Eukaryota</taxon>
        <taxon>Viridiplantae</taxon>
        <taxon>Streptophyta</taxon>
        <taxon>Embryophyta</taxon>
        <taxon>Tracheophyta</taxon>
        <taxon>Spermatophyta</taxon>
        <taxon>Magnoliopsida</taxon>
        <taxon>Liliopsida</taxon>
        <taxon>Asparagales</taxon>
        <taxon>Orchidaceae</taxon>
        <taxon>Vanilloideae</taxon>
        <taxon>Vanilleae</taxon>
        <taxon>Vanilla</taxon>
    </lineage>
</organism>
<dbReference type="OrthoDB" id="4062651at2759"/>
<keyword evidence="5 6" id="KW-0472">Membrane</keyword>
<evidence type="ECO:0000259" key="8">
    <source>
        <dbReference type="Pfam" id="PF21904"/>
    </source>
</evidence>
<evidence type="ECO:0000256" key="2">
    <source>
        <dbReference type="ARBA" id="ARBA00022692"/>
    </source>
</evidence>
<dbReference type="InterPro" id="IPR054103">
    <property type="entry name" value="CAND6-7_N"/>
</dbReference>
<evidence type="ECO:0008006" key="11">
    <source>
        <dbReference type="Google" id="ProtNLM"/>
    </source>
</evidence>
<dbReference type="GO" id="GO:0016020">
    <property type="term" value="C:membrane"/>
    <property type="evidence" value="ECO:0007669"/>
    <property type="project" value="UniProtKB-SubCell"/>
</dbReference>
<dbReference type="Pfam" id="PF06814">
    <property type="entry name" value="GOST_TM"/>
    <property type="match status" value="1"/>
</dbReference>
<feature type="domain" description="GOST seven transmembrane" evidence="7">
    <location>
        <begin position="167"/>
        <end position="366"/>
    </location>
</feature>
<evidence type="ECO:0000256" key="5">
    <source>
        <dbReference type="ARBA" id="ARBA00023136"/>
    </source>
</evidence>
<keyword evidence="4 6" id="KW-1133">Transmembrane helix</keyword>
<feature type="transmembrane region" description="Helical" evidence="6">
    <location>
        <begin position="160"/>
        <end position="186"/>
    </location>
</feature>
<comment type="caution">
    <text evidence="9">The sequence shown here is derived from an EMBL/GenBank/DDBJ whole genome shotgun (WGS) entry which is preliminary data.</text>
</comment>
<evidence type="ECO:0000259" key="7">
    <source>
        <dbReference type="Pfam" id="PF06814"/>
    </source>
</evidence>
<dbReference type="PANTHER" id="PTHR21229">
    <property type="entry name" value="LUNG SEVEN TRANSMEMBRANE RECEPTOR"/>
    <property type="match status" value="1"/>
</dbReference>
<feature type="transmembrane region" description="Helical" evidence="6">
    <location>
        <begin position="198"/>
        <end position="214"/>
    </location>
</feature>
<dbReference type="InterPro" id="IPR009637">
    <property type="entry name" value="GPR107/GPR108-like"/>
</dbReference>
<protein>
    <recommendedName>
        <fullName evidence="11">Protein GPR107</fullName>
    </recommendedName>
</protein>
<name>A0A835Q0F3_VANPL</name>
<evidence type="ECO:0000313" key="9">
    <source>
        <dbReference type="EMBL" id="KAG0463279.1"/>
    </source>
</evidence>
<dbReference type="EMBL" id="JADCNL010000010">
    <property type="protein sequence ID" value="KAG0463279.1"/>
    <property type="molecule type" value="Genomic_DNA"/>
</dbReference>
<dbReference type="AlphaFoldDB" id="A0A835Q0F3"/>
<feature type="transmembrane region" description="Helical" evidence="6">
    <location>
        <begin position="303"/>
        <end position="326"/>
    </location>
</feature>
<keyword evidence="3" id="KW-0732">Signal</keyword>
<evidence type="ECO:0000256" key="3">
    <source>
        <dbReference type="ARBA" id="ARBA00022729"/>
    </source>
</evidence>
<feature type="transmembrane region" description="Helical" evidence="6">
    <location>
        <begin position="234"/>
        <end position="260"/>
    </location>
</feature>
<accession>A0A835Q0F3</accession>
<dbReference type="Pfam" id="PF21904">
    <property type="entry name" value="CAND6-7_N"/>
    <property type="match status" value="1"/>
</dbReference>
<feature type="transmembrane region" description="Helical" evidence="6">
    <location>
        <begin position="347"/>
        <end position="370"/>
    </location>
</feature>
<dbReference type="InterPro" id="IPR053937">
    <property type="entry name" value="GOST_TM"/>
</dbReference>
<feature type="domain" description="CAND6/7 N-terminal" evidence="8">
    <location>
        <begin position="5"/>
        <end position="148"/>
    </location>
</feature>
<evidence type="ECO:0000256" key="1">
    <source>
        <dbReference type="ARBA" id="ARBA00004141"/>
    </source>
</evidence>
<comment type="subcellular location">
    <subcellularLocation>
        <location evidence="1">Membrane</location>
        <topology evidence="1">Multi-pass membrane protein</topology>
    </subcellularLocation>
</comment>
<keyword evidence="2 6" id="KW-0812">Transmembrane</keyword>
<keyword evidence="10" id="KW-1185">Reference proteome</keyword>
<evidence type="ECO:0000256" key="6">
    <source>
        <dbReference type="SAM" id="Phobius"/>
    </source>
</evidence>
<evidence type="ECO:0000313" key="10">
    <source>
        <dbReference type="Proteomes" id="UP000636800"/>
    </source>
</evidence>